<comment type="caution">
    <text evidence="2">The sequence shown here is derived from an EMBL/GenBank/DDBJ whole genome shotgun (WGS) entry which is preliminary data.</text>
</comment>
<proteinExistence type="predicted"/>
<feature type="compositionally biased region" description="Polar residues" evidence="1">
    <location>
        <begin position="17"/>
        <end position="27"/>
    </location>
</feature>
<dbReference type="Proteomes" id="UP000471435">
    <property type="component" value="Unassembled WGS sequence"/>
</dbReference>
<feature type="region of interest" description="Disordered" evidence="1">
    <location>
        <begin position="1"/>
        <end position="27"/>
    </location>
</feature>
<sequence length="171" mass="19132">MLLLPGAASGEAAGDQQALTPQAQSDQPVFSDDWLGLEDAGAMPIQRQVRIQQRVIIRVSPRSPSVRQNLMADLPQRERPTKVVERKIGKCVDMSSIAGVQPTRDNRLMLYMRDQRMIAANLEKACSARDFYSGFYVEPSKDGRLCIDRDKLQSRTGAKCELSRIRQLVAD</sequence>
<dbReference type="EMBL" id="WTYP01000001">
    <property type="protein sequence ID" value="MXP46346.1"/>
    <property type="molecule type" value="Genomic_DNA"/>
</dbReference>
<name>A0A6I4UZW6_9SPHN</name>
<evidence type="ECO:0000256" key="1">
    <source>
        <dbReference type="SAM" id="MobiDB-lite"/>
    </source>
</evidence>
<protein>
    <submittedName>
        <fullName evidence="2">Uncharacterized protein</fullName>
    </submittedName>
</protein>
<accession>A0A6I4UZW6</accession>
<dbReference type="OrthoDB" id="7596012at2"/>
<evidence type="ECO:0000313" key="3">
    <source>
        <dbReference type="Proteomes" id="UP000471435"/>
    </source>
</evidence>
<reference evidence="2 3" key="1">
    <citation type="submission" date="2019-12" db="EMBL/GenBank/DDBJ databases">
        <title>Genomic-based taxomic classification of the family Erythrobacteraceae.</title>
        <authorList>
            <person name="Xu L."/>
        </authorList>
    </citation>
    <scope>NUCLEOTIDE SEQUENCE [LARGE SCALE GENOMIC DNA]</scope>
    <source>
        <strain evidence="2 3">SW-109</strain>
    </source>
</reference>
<organism evidence="2 3">
    <name type="scientific">Pontixanthobacter luteolus</name>
    <dbReference type="NCBI Taxonomy" id="295089"/>
    <lineage>
        <taxon>Bacteria</taxon>
        <taxon>Pseudomonadati</taxon>
        <taxon>Pseudomonadota</taxon>
        <taxon>Alphaproteobacteria</taxon>
        <taxon>Sphingomonadales</taxon>
        <taxon>Erythrobacteraceae</taxon>
        <taxon>Pontixanthobacter</taxon>
    </lineage>
</organism>
<dbReference type="AlphaFoldDB" id="A0A6I4UZW6"/>
<gene>
    <name evidence="2" type="ORF">GRI43_02920</name>
</gene>
<keyword evidence="3" id="KW-1185">Reference proteome</keyword>
<evidence type="ECO:0000313" key="2">
    <source>
        <dbReference type="EMBL" id="MXP46346.1"/>
    </source>
</evidence>